<dbReference type="Proteomes" id="UP000198928">
    <property type="component" value="Unassembled WGS sequence"/>
</dbReference>
<organism evidence="2 3">
    <name type="scientific">Streptomyces pini</name>
    <dbReference type="NCBI Taxonomy" id="1520580"/>
    <lineage>
        <taxon>Bacteria</taxon>
        <taxon>Bacillati</taxon>
        <taxon>Actinomycetota</taxon>
        <taxon>Actinomycetes</taxon>
        <taxon>Kitasatosporales</taxon>
        <taxon>Streptomycetaceae</taxon>
        <taxon>Streptomyces</taxon>
    </lineage>
</organism>
<protein>
    <submittedName>
        <fullName evidence="2">Uncharacterized protein</fullName>
    </submittedName>
</protein>
<dbReference type="EMBL" id="FOSG01000008">
    <property type="protein sequence ID" value="SFK75937.1"/>
    <property type="molecule type" value="Genomic_DNA"/>
</dbReference>
<dbReference type="AlphaFoldDB" id="A0A1I4C6C2"/>
<name>A0A1I4C6C2_9ACTN</name>
<proteinExistence type="predicted"/>
<evidence type="ECO:0000313" key="2">
    <source>
        <dbReference type="EMBL" id="SFK75937.1"/>
    </source>
</evidence>
<evidence type="ECO:0000313" key="3">
    <source>
        <dbReference type="Proteomes" id="UP000198928"/>
    </source>
</evidence>
<feature type="region of interest" description="Disordered" evidence="1">
    <location>
        <begin position="37"/>
        <end position="71"/>
    </location>
</feature>
<reference evidence="3" key="1">
    <citation type="submission" date="2016-10" db="EMBL/GenBank/DDBJ databases">
        <authorList>
            <person name="Varghese N."/>
            <person name="Submissions S."/>
        </authorList>
    </citation>
    <scope>NUCLEOTIDE SEQUENCE [LARGE SCALE GENOMIC DNA]</scope>
    <source>
        <strain evidence="3">PL19</strain>
    </source>
</reference>
<accession>A0A1I4C6C2</accession>
<keyword evidence="3" id="KW-1185">Reference proteome</keyword>
<gene>
    <name evidence="2" type="ORF">SAMN05192584_108254</name>
</gene>
<sequence length="71" mass="7409">MGTVFLGLLAFTTGVAVTGVVLSRALTPPPSAEPCNLCFDHHDHSPNGRSHTSRRRGRGIPENAGGTSGLR</sequence>
<evidence type="ECO:0000256" key="1">
    <source>
        <dbReference type="SAM" id="MobiDB-lite"/>
    </source>
</evidence>